<proteinExistence type="inferred from homology"/>
<accession>A0A9P8P910</accession>
<dbReference type="GO" id="GO:0007165">
    <property type="term" value="P:signal transduction"/>
    <property type="evidence" value="ECO:0007669"/>
    <property type="project" value="TreeGrafter"/>
</dbReference>
<dbReference type="GO" id="GO:0031588">
    <property type="term" value="C:nucleotide-activated protein kinase complex"/>
    <property type="evidence" value="ECO:0007669"/>
    <property type="project" value="TreeGrafter"/>
</dbReference>
<dbReference type="GO" id="GO:0019901">
    <property type="term" value="F:protein kinase binding"/>
    <property type="evidence" value="ECO:0007669"/>
    <property type="project" value="TreeGrafter"/>
</dbReference>
<dbReference type="PANTHER" id="PTHR10343:SF81">
    <property type="entry name" value="CRUCIFORM DNA-RECOGNIZING PROTEIN 1-RELATED"/>
    <property type="match status" value="1"/>
</dbReference>
<keyword evidence="5" id="KW-1185">Reference proteome</keyword>
<feature type="domain" description="AMP-activated protein kinase glycogen-binding" evidence="3">
    <location>
        <begin position="9"/>
        <end position="79"/>
    </location>
</feature>
<reference evidence="4" key="1">
    <citation type="journal article" date="2021" name="Open Biol.">
        <title>Shared evolutionary footprints suggest mitochondrial oxidative damage underlies multiple complex I losses in fungi.</title>
        <authorList>
            <person name="Schikora-Tamarit M.A."/>
            <person name="Marcet-Houben M."/>
            <person name="Nosek J."/>
            <person name="Gabaldon T."/>
        </authorList>
    </citation>
    <scope>NUCLEOTIDE SEQUENCE</scope>
    <source>
        <strain evidence="4">CBS6341</strain>
    </source>
</reference>
<organism evidence="4 5">
    <name type="scientific">Wickerhamomyces mucosus</name>
    <dbReference type="NCBI Taxonomy" id="1378264"/>
    <lineage>
        <taxon>Eukaryota</taxon>
        <taxon>Fungi</taxon>
        <taxon>Dikarya</taxon>
        <taxon>Ascomycota</taxon>
        <taxon>Saccharomycotina</taxon>
        <taxon>Saccharomycetes</taxon>
        <taxon>Phaffomycetales</taxon>
        <taxon>Wickerhamomycetaceae</taxon>
        <taxon>Wickerhamomyces</taxon>
    </lineage>
</organism>
<dbReference type="SUPFAM" id="SSF81296">
    <property type="entry name" value="E set domains"/>
    <property type="match status" value="1"/>
</dbReference>
<evidence type="ECO:0000256" key="2">
    <source>
        <dbReference type="ARBA" id="ARBA00038216"/>
    </source>
</evidence>
<dbReference type="GO" id="GO:0005634">
    <property type="term" value="C:nucleus"/>
    <property type="evidence" value="ECO:0007669"/>
    <property type="project" value="TreeGrafter"/>
</dbReference>
<dbReference type="CDD" id="cd02859">
    <property type="entry name" value="E_set_AMPKbeta_like_N"/>
    <property type="match status" value="1"/>
</dbReference>
<dbReference type="GO" id="GO:0005737">
    <property type="term" value="C:cytoplasm"/>
    <property type="evidence" value="ECO:0007669"/>
    <property type="project" value="TreeGrafter"/>
</dbReference>
<dbReference type="AlphaFoldDB" id="A0A9P8P910"/>
<dbReference type="OrthoDB" id="5976022at2759"/>
<dbReference type="Gene3D" id="2.60.40.10">
    <property type="entry name" value="Immunoglobulins"/>
    <property type="match status" value="1"/>
</dbReference>
<comment type="similarity">
    <text evidence="2">Belongs to the CRP1/MDG1 family.</text>
</comment>
<evidence type="ECO:0000313" key="4">
    <source>
        <dbReference type="EMBL" id="KAH3667813.1"/>
    </source>
</evidence>
<dbReference type="EMBL" id="JAEUBF010001377">
    <property type="protein sequence ID" value="KAH3667813.1"/>
    <property type="molecule type" value="Genomic_DNA"/>
</dbReference>
<gene>
    <name evidence="4" type="ORF">WICMUC_005213</name>
</gene>
<dbReference type="InterPro" id="IPR014756">
    <property type="entry name" value="Ig_E-set"/>
</dbReference>
<dbReference type="InterPro" id="IPR013783">
    <property type="entry name" value="Ig-like_fold"/>
</dbReference>
<dbReference type="PANTHER" id="PTHR10343">
    <property type="entry name" value="5'-AMP-ACTIVATED PROTEIN KINASE , BETA SUBUNIT"/>
    <property type="match status" value="1"/>
</dbReference>
<dbReference type="Proteomes" id="UP000769528">
    <property type="component" value="Unassembled WGS sequence"/>
</dbReference>
<evidence type="ECO:0000259" key="3">
    <source>
        <dbReference type="Pfam" id="PF16561"/>
    </source>
</evidence>
<sequence length="194" mass="21934">MNLCIANDRASSVYVTGTFDNWSQNTRLYKNSNNHNYSTTIEIDPNEKLIFKFIVDGKWLTTSNFKTEKDSVGIENNVLYPEELRKFCNDKFSLPISNDNIPNDVTGGLQYDTESSAFTNISIGDISPSDLEIQSDAIDEEEEDVEDNDLISSIQGTISGDNADKNLISLQEGRRQIKYYTSMSVLSRLTKFLK</sequence>
<comment type="caution">
    <text evidence="4">The sequence shown here is derived from an EMBL/GenBank/DDBJ whole genome shotgun (WGS) entry which is preliminary data.</text>
</comment>
<keyword evidence="1" id="KW-0597">Phosphoprotein</keyword>
<dbReference type="Pfam" id="PF16561">
    <property type="entry name" value="AMPK1_CBM"/>
    <property type="match status" value="1"/>
</dbReference>
<dbReference type="InterPro" id="IPR032640">
    <property type="entry name" value="AMPK1_CBM"/>
</dbReference>
<evidence type="ECO:0000313" key="5">
    <source>
        <dbReference type="Proteomes" id="UP000769528"/>
    </source>
</evidence>
<dbReference type="InterPro" id="IPR050827">
    <property type="entry name" value="CRP1_MDG1_kinase"/>
</dbReference>
<name>A0A9P8P910_9ASCO</name>
<evidence type="ECO:0000256" key="1">
    <source>
        <dbReference type="ARBA" id="ARBA00022553"/>
    </source>
</evidence>
<reference evidence="4" key="2">
    <citation type="submission" date="2021-01" db="EMBL/GenBank/DDBJ databases">
        <authorList>
            <person name="Schikora-Tamarit M.A."/>
        </authorList>
    </citation>
    <scope>NUCLEOTIDE SEQUENCE</scope>
    <source>
        <strain evidence="4">CBS6341</strain>
    </source>
</reference>
<protein>
    <recommendedName>
        <fullName evidence="3">AMP-activated protein kinase glycogen-binding domain-containing protein</fullName>
    </recommendedName>
</protein>